<feature type="region of interest" description="Disordered" evidence="1">
    <location>
        <begin position="1"/>
        <end position="72"/>
    </location>
</feature>
<dbReference type="AlphaFoldDB" id="A0A803PCE3"/>
<feature type="compositionally biased region" description="Polar residues" evidence="1">
    <location>
        <begin position="1"/>
        <end position="30"/>
    </location>
</feature>
<dbReference type="Proteomes" id="UP000596661">
    <property type="component" value="Chromosome 4"/>
</dbReference>
<evidence type="ECO:0000256" key="1">
    <source>
        <dbReference type="SAM" id="MobiDB-lite"/>
    </source>
</evidence>
<reference evidence="2" key="1">
    <citation type="submission" date="2018-11" db="EMBL/GenBank/DDBJ databases">
        <authorList>
            <person name="Grassa J C."/>
        </authorList>
    </citation>
    <scope>NUCLEOTIDE SEQUENCE [LARGE SCALE GENOMIC DNA]</scope>
</reference>
<sequence length="104" mass="11228">MDVTTRKGNPNGTTNLMVTNPNVKTPTNPRNPAEIIATNTTPRTGITLGNRGTTSTHYAGKTSPGIGEPSISEPRVAIDYDTELRNLKEAVSQIQNHPNTLHHD</sequence>
<dbReference type="Gramene" id="evm.model.04.1268">
    <property type="protein sequence ID" value="cds.evm.model.04.1268"/>
    <property type="gene ID" value="evm.TU.04.1268"/>
</dbReference>
<organism evidence="2 3">
    <name type="scientific">Cannabis sativa</name>
    <name type="common">Hemp</name>
    <name type="synonym">Marijuana</name>
    <dbReference type="NCBI Taxonomy" id="3483"/>
    <lineage>
        <taxon>Eukaryota</taxon>
        <taxon>Viridiplantae</taxon>
        <taxon>Streptophyta</taxon>
        <taxon>Embryophyta</taxon>
        <taxon>Tracheophyta</taxon>
        <taxon>Spermatophyta</taxon>
        <taxon>Magnoliopsida</taxon>
        <taxon>eudicotyledons</taxon>
        <taxon>Gunneridae</taxon>
        <taxon>Pentapetalae</taxon>
        <taxon>rosids</taxon>
        <taxon>fabids</taxon>
        <taxon>Rosales</taxon>
        <taxon>Cannabaceae</taxon>
        <taxon>Cannabis</taxon>
    </lineage>
</organism>
<reference evidence="2" key="2">
    <citation type="submission" date="2021-03" db="UniProtKB">
        <authorList>
            <consortium name="EnsemblPlants"/>
        </authorList>
    </citation>
    <scope>IDENTIFICATION</scope>
</reference>
<keyword evidence="3" id="KW-1185">Reference proteome</keyword>
<name>A0A803PCE3_CANSA</name>
<evidence type="ECO:0000313" key="2">
    <source>
        <dbReference type="EnsemblPlants" id="cds.evm.model.04.1268"/>
    </source>
</evidence>
<protein>
    <submittedName>
        <fullName evidence="2">Uncharacterized protein</fullName>
    </submittedName>
</protein>
<proteinExistence type="predicted"/>
<accession>A0A803PCE3</accession>
<dbReference type="EMBL" id="UZAU01000382">
    <property type="status" value="NOT_ANNOTATED_CDS"/>
    <property type="molecule type" value="Genomic_DNA"/>
</dbReference>
<evidence type="ECO:0000313" key="3">
    <source>
        <dbReference type="Proteomes" id="UP000596661"/>
    </source>
</evidence>
<dbReference type="EnsemblPlants" id="evm.model.04.1268">
    <property type="protein sequence ID" value="cds.evm.model.04.1268"/>
    <property type="gene ID" value="evm.TU.04.1268"/>
</dbReference>